<proteinExistence type="predicted"/>
<reference evidence="2" key="1">
    <citation type="submission" date="2022-11" db="EMBL/GenBank/DDBJ databases">
        <authorList>
            <person name="Hyden B.L."/>
            <person name="Feng K."/>
            <person name="Yates T."/>
            <person name="Jawdy S."/>
            <person name="Smart L.B."/>
            <person name="Muchero W."/>
        </authorList>
    </citation>
    <scope>NUCLEOTIDE SEQUENCE</scope>
    <source>
        <tissue evidence="2">Shoot tip</tissue>
    </source>
</reference>
<dbReference type="PANTHER" id="PTHR12585:SF73">
    <property type="entry name" value="SISTER CHROMATID COHESION 1 PROTEIN 2"/>
    <property type="match status" value="1"/>
</dbReference>
<organism evidence="2 3">
    <name type="scientific">Salix koriyanagi</name>
    <dbReference type="NCBI Taxonomy" id="2511006"/>
    <lineage>
        <taxon>Eukaryota</taxon>
        <taxon>Viridiplantae</taxon>
        <taxon>Streptophyta</taxon>
        <taxon>Embryophyta</taxon>
        <taxon>Tracheophyta</taxon>
        <taxon>Spermatophyta</taxon>
        <taxon>Magnoliopsida</taxon>
        <taxon>eudicotyledons</taxon>
        <taxon>Gunneridae</taxon>
        <taxon>Pentapetalae</taxon>
        <taxon>rosids</taxon>
        <taxon>fabids</taxon>
        <taxon>Malpighiales</taxon>
        <taxon>Salicaceae</taxon>
        <taxon>Saliceae</taxon>
        <taxon>Salix</taxon>
    </lineage>
</organism>
<dbReference type="GO" id="GO:0008278">
    <property type="term" value="C:cohesin complex"/>
    <property type="evidence" value="ECO:0007669"/>
    <property type="project" value="InterPro"/>
</dbReference>
<dbReference type="InterPro" id="IPR039781">
    <property type="entry name" value="Rad21/Rec8-like"/>
</dbReference>
<comment type="caution">
    <text evidence="2">The sequence shown here is derived from an EMBL/GenBank/DDBJ whole genome shotgun (WGS) entry which is preliminary data.</text>
</comment>
<dbReference type="GO" id="GO:0003682">
    <property type="term" value="F:chromatin binding"/>
    <property type="evidence" value="ECO:0007669"/>
    <property type="project" value="TreeGrafter"/>
</dbReference>
<accession>A0A9Q0P551</accession>
<name>A0A9Q0P551_9ROSI</name>
<feature type="compositionally biased region" description="Polar residues" evidence="1">
    <location>
        <begin position="232"/>
        <end position="247"/>
    </location>
</feature>
<dbReference type="GO" id="GO:1990414">
    <property type="term" value="P:replication-born double-strand break repair via sister chromatid exchange"/>
    <property type="evidence" value="ECO:0007669"/>
    <property type="project" value="TreeGrafter"/>
</dbReference>
<evidence type="ECO:0000313" key="3">
    <source>
        <dbReference type="Proteomes" id="UP001151752"/>
    </source>
</evidence>
<feature type="region of interest" description="Disordered" evidence="1">
    <location>
        <begin position="227"/>
        <end position="247"/>
    </location>
</feature>
<reference evidence="2" key="2">
    <citation type="journal article" date="2023" name="Int. J. Mol. Sci.">
        <title>De Novo Assembly and Annotation of 11 Diverse Shrub Willow (Salix) Genomes Reveals Novel Gene Organization in Sex-Linked Regions.</title>
        <authorList>
            <person name="Hyden B."/>
            <person name="Feng K."/>
            <person name="Yates T.B."/>
            <person name="Jawdy S."/>
            <person name="Cereghino C."/>
            <person name="Smart L.B."/>
            <person name="Muchero W."/>
        </authorList>
    </citation>
    <scope>NUCLEOTIDE SEQUENCE</scope>
    <source>
        <tissue evidence="2">Shoot tip</tissue>
    </source>
</reference>
<dbReference type="CDD" id="cd21793">
    <property type="entry name" value="Rad21_Rec8_M_AtSYN1-like"/>
    <property type="match status" value="1"/>
</dbReference>
<dbReference type="PANTHER" id="PTHR12585">
    <property type="entry name" value="SCC1 / RAD21 FAMILY MEMBER"/>
    <property type="match status" value="1"/>
</dbReference>
<dbReference type="EMBL" id="JAPFFM010000020">
    <property type="protein sequence ID" value="KAJ6681796.1"/>
    <property type="molecule type" value="Genomic_DNA"/>
</dbReference>
<keyword evidence="3" id="KW-1185">Reference proteome</keyword>
<gene>
    <name evidence="2" type="ORF">OIU74_020124</name>
</gene>
<sequence>MEDKEEEELLNLSLTIVTDSNGADMNMKRKRSREDHVLNPLMNSYEGCSEGKIYRLLRMREQMIKLDDKKKAVVEDFGKRLHLIHLLRITSTEADESNVGSALENLKELYQSVSLIGANTPEFRVISTPAAKEHARVLRKRKCLFDDVVVFPNNVLKQCIEDTGDLVSKRRKLPHTAFAVWKACRFSNLDKCFLESLIPCTSLELGSLFRTKRLQIQETVKSVGGSVETVEPSINSDASESQNIGGSVETTERLEELNVSGSPLVGRLDETVELEENMLIQESAEIMEYPQKFVSECPTSARFVETVEPLDMSEFCTVGRSVETAETLEKSNVSGSPSASRFAETLERPGKLDIAESPTAGGCLEQLAIAPETPIQCTTLLRSF</sequence>
<evidence type="ECO:0000313" key="2">
    <source>
        <dbReference type="EMBL" id="KAJ6681796.1"/>
    </source>
</evidence>
<dbReference type="GO" id="GO:0007062">
    <property type="term" value="P:sister chromatid cohesion"/>
    <property type="evidence" value="ECO:0007669"/>
    <property type="project" value="InterPro"/>
</dbReference>
<evidence type="ECO:0000256" key="1">
    <source>
        <dbReference type="SAM" id="MobiDB-lite"/>
    </source>
</evidence>
<dbReference type="AlphaFoldDB" id="A0A9Q0P551"/>
<protein>
    <submittedName>
        <fullName evidence="2">SCC1 / RAD21 FAMILY MEMBER</fullName>
    </submittedName>
</protein>
<dbReference type="Proteomes" id="UP001151752">
    <property type="component" value="Chromosome 5"/>
</dbReference>